<evidence type="ECO:0000256" key="1">
    <source>
        <dbReference type="ARBA" id="ARBA00022441"/>
    </source>
</evidence>
<dbReference type="Pfam" id="PF01344">
    <property type="entry name" value="Kelch_1"/>
    <property type="match status" value="2"/>
</dbReference>
<name>A0ABN9SW10_9DINO</name>
<dbReference type="SMART" id="SM00612">
    <property type="entry name" value="Kelch"/>
    <property type="match status" value="4"/>
</dbReference>
<dbReference type="PANTHER" id="PTHR45632:SF3">
    <property type="entry name" value="KELCH-LIKE PROTEIN 32"/>
    <property type="match status" value="1"/>
</dbReference>
<proteinExistence type="predicted"/>
<dbReference type="InterPro" id="IPR015915">
    <property type="entry name" value="Kelch-typ_b-propeller"/>
</dbReference>
<keyword evidence="1" id="KW-0880">Kelch repeat</keyword>
<gene>
    <name evidence="3" type="ORF">PCOR1329_LOCUS33132</name>
</gene>
<dbReference type="EMBL" id="CAUYUJ010013780">
    <property type="protein sequence ID" value="CAK0836729.1"/>
    <property type="molecule type" value="Genomic_DNA"/>
</dbReference>
<dbReference type="Proteomes" id="UP001189429">
    <property type="component" value="Unassembled WGS sequence"/>
</dbReference>
<comment type="caution">
    <text evidence="3">The sequence shown here is derived from an EMBL/GenBank/DDBJ whole genome shotgun (WGS) entry which is preliminary data.</text>
</comment>
<dbReference type="PANTHER" id="PTHR45632">
    <property type="entry name" value="LD33804P"/>
    <property type="match status" value="1"/>
</dbReference>
<dbReference type="SUPFAM" id="SSF117281">
    <property type="entry name" value="Kelch motif"/>
    <property type="match status" value="2"/>
</dbReference>
<protein>
    <submittedName>
        <fullName evidence="3">Uncharacterized protein</fullName>
    </submittedName>
</protein>
<keyword evidence="2" id="KW-0677">Repeat</keyword>
<evidence type="ECO:0000313" key="3">
    <source>
        <dbReference type="EMBL" id="CAK0836729.1"/>
    </source>
</evidence>
<sequence>MDAFSVSAFERVRGVLAVFALQLRFATLGLKSNRVRPGEACELAVCCQAYLARLHRRRFERVLWQHPLRGARGASLEALCRTRELALVAAALAGPGCVRPLCAASRAAEQSVGAVASELWDMFPAALYSVGGVRCGGGLLSSAERIGLGADASTETVASLAAPRAVCAAVPLAGKVYVAAGRGADGAALSSVESYDPRLNVWGELPHLRRARGWVAAAGVSGRLCVLGGEADDAITLDVAEQMDVSSHGGFASEVAAWAPLPALRCPRWAAAAAALRGCVYLAGGHHADGSVLGDVERLAPGASGWERLHPLRCPRAAFAMAALAGALYVVGGYGRQERGLRSLERLDPACGVWETLAAMAAPRWGLGAAGCGGSLYVVGGSARGPGDADAEVNVSVVTRFDPKLGAWSPAGRLRTARRCCGVVACR</sequence>
<evidence type="ECO:0000256" key="2">
    <source>
        <dbReference type="ARBA" id="ARBA00022737"/>
    </source>
</evidence>
<evidence type="ECO:0000313" key="4">
    <source>
        <dbReference type="Proteomes" id="UP001189429"/>
    </source>
</evidence>
<dbReference type="Gene3D" id="2.120.10.80">
    <property type="entry name" value="Kelch-type beta propeller"/>
    <property type="match status" value="2"/>
</dbReference>
<organism evidence="3 4">
    <name type="scientific">Prorocentrum cordatum</name>
    <dbReference type="NCBI Taxonomy" id="2364126"/>
    <lineage>
        <taxon>Eukaryota</taxon>
        <taxon>Sar</taxon>
        <taxon>Alveolata</taxon>
        <taxon>Dinophyceae</taxon>
        <taxon>Prorocentrales</taxon>
        <taxon>Prorocentraceae</taxon>
        <taxon>Prorocentrum</taxon>
    </lineage>
</organism>
<dbReference type="InterPro" id="IPR006652">
    <property type="entry name" value="Kelch_1"/>
</dbReference>
<accession>A0ABN9SW10</accession>
<reference evidence="3" key="1">
    <citation type="submission" date="2023-10" db="EMBL/GenBank/DDBJ databases">
        <authorList>
            <person name="Chen Y."/>
            <person name="Shah S."/>
            <person name="Dougan E. K."/>
            <person name="Thang M."/>
            <person name="Chan C."/>
        </authorList>
    </citation>
    <scope>NUCLEOTIDE SEQUENCE [LARGE SCALE GENOMIC DNA]</scope>
</reference>
<keyword evidence="4" id="KW-1185">Reference proteome</keyword>